<evidence type="ECO:0000313" key="1">
    <source>
        <dbReference type="EMBL" id="KAI4384246.1"/>
    </source>
</evidence>
<dbReference type="EMBL" id="CM042881">
    <property type="protein sequence ID" value="KAI4384246.1"/>
    <property type="molecule type" value="Genomic_DNA"/>
</dbReference>
<protein>
    <submittedName>
        <fullName evidence="1">Uncharacterized protein</fullName>
    </submittedName>
</protein>
<accession>A0ACB9S2D0</accession>
<gene>
    <name evidence="1" type="ORF">MLD38_002426</name>
</gene>
<name>A0ACB9S2D0_9MYRT</name>
<organism evidence="1 2">
    <name type="scientific">Melastoma candidum</name>
    <dbReference type="NCBI Taxonomy" id="119954"/>
    <lineage>
        <taxon>Eukaryota</taxon>
        <taxon>Viridiplantae</taxon>
        <taxon>Streptophyta</taxon>
        <taxon>Embryophyta</taxon>
        <taxon>Tracheophyta</taxon>
        <taxon>Spermatophyta</taxon>
        <taxon>Magnoliopsida</taxon>
        <taxon>eudicotyledons</taxon>
        <taxon>Gunneridae</taxon>
        <taxon>Pentapetalae</taxon>
        <taxon>rosids</taxon>
        <taxon>malvids</taxon>
        <taxon>Myrtales</taxon>
        <taxon>Melastomataceae</taxon>
        <taxon>Melastomatoideae</taxon>
        <taxon>Melastomateae</taxon>
        <taxon>Melastoma</taxon>
    </lineage>
</organism>
<dbReference type="Proteomes" id="UP001057402">
    <property type="component" value="Chromosome 2"/>
</dbReference>
<comment type="caution">
    <text evidence="1">The sequence shown here is derived from an EMBL/GenBank/DDBJ whole genome shotgun (WGS) entry which is preliminary data.</text>
</comment>
<sequence>MAMPRTAPPENNAKNLFHPLAPFFLLTSVTFLATSSADLTIPVTHSVFSGGGRWSLVTPSIGVSAMHIQLLPSDHLLIFDRTDFGRSNLSLPPPCPSSDCTAHSLLFDIEANFVRPLALVSDTWCSSGALLPSGSLLQTGGYLSGDKKVRTFPACPDHASPSCVWTELNHTLVDRRWYASNQLLPDGRVFVLGGRNVFTYEFVPKSSPMESSFFLPFLKVTRDAHEENNLYPFIHLLPDGNLFIFANRQSILFDYKKGRVVREYPFIPGPDKRNYPSTGSSVLLPMRLHGSDLPAAEVMVCGGAPRGSYTKAQRLKFYVQASTSCGRLRVMDPSPRWAMEEMPLPRVMSDMLLLPDGNVLIINGATNGTAGWEDATGAIFNPVMYSPYQPDPSLRFRVLSPNRIPRMYHSAAVLVPDGRVFVGGSNPHNKYNFTSHPYPTELSLEAFSPPYLGPQFAILRPSILSIEAPGQTLTYRQSFAVNFVLMMFVPERGLSIGLLAPPFTTHSFGMNQRLLFLEATNLEHHSGISYKVTAAAPQGSTVAPPGNYLLFVVHGEIPSRGLWMKVQSDSSG</sequence>
<proteinExistence type="predicted"/>
<evidence type="ECO:0000313" key="2">
    <source>
        <dbReference type="Proteomes" id="UP001057402"/>
    </source>
</evidence>
<reference evidence="2" key="1">
    <citation type="journal article" date="2023" name="Front. Plant Sci.">
        <title>Chromosomal-level genome assembly of Melastoma candidum provides insights into trichome evolution.</title>
        <authorList>
            <person name="Zhong Y."/>
            <person name="Wu W."/>
            <person name="Sun C."/>
            <person name="Zou P."/>
            <person name="Liu Y."/>
            <person name="Dai S."/>
            <person name="Zhou R."/>
        </authorList>
    </citation>
    <scope>NUCLEOTIDE SEQUENCE [LARGE SCALE GENOMIC DNA]</scope>
</reference>
<keyword evidence="2" id="KW-1185">Reference proteome</keyword>